<feature type="compositionally biased region" description="Basic and acidic residues" evidence="8">
    <location>
        <begin position="345"/>
        <end position="355"/>
    </location>
</feature>
<feature type="region of interest" description="Disordered" evidence="8">
    <location>
        <begin position="151"/>
        <end position="229"/>
    </location>
</feature>
<dbReference type="STRING" id="1163406.A0A0L0NNE8"/>
<dbReference type="PROSITE" id="PS50071">
    <property type="entry name" value="HOMEOBOX_2"/>
    <property type="match status" value="1"/>
</dbReference>
<feature type="region of interest" description="Disordered" evidence="8">
    <location>
        <begin position="532"/>
        <end position="561"/>
    </location>
</feature>
<evidence type="ECO:0000313" key="11">
    <source>
        <dbReference type="Proteomes" id="UP000036947"/>
    </source>
</evidence>
<feature type="compositionally biased region" description="Basic and acidic residues" evidence="8">
    <location>
        <begin position="194"/>
        <end position="208"/>
    </location>
</feature>
<feature type="region of interest" description="Disordered" evidence="8">
    <location>
        <begin position="74"/>
        <end position="93"/>
    </location>
</feature>
<protein>
    <submittedName>
        <fullName evidence="10">Diencephalon/mesencephalon homeobox protein 1-B</fullName>
    </submittedName>
</protein>
<feature type="compositionally biased region" description="Polar residues" evidence="8">
    <location>
        <begin position="167"/>
        <end position="181"/>
    </location>
</feature>
<dbReference type="Pfam" id="PF00046">
    <property type="entry name" value="Homeodomain"/>
    <property type="match status" value="1"/>
</dbReference>
<evidence type="ECO:0000256" key="3">
    <source>
        <dbReference type="ARBA" id="ARBA00023125"/>
    </source>
</evidence>
<comment type="similarity">
    <text evidence="2">Belongs to the engrailed homeobox family.</text>
</comment>
<dbReference type="GO" id="GO:0003677">
    <property type="term" value="F:DNA binding"/>
    <property type="evidence" value="ECO:0007669"/>
    <property type="project" value="UniProtKB-UniRule"/>
</dbReference>
<gene>
    <name evidence="10" type="ORF">TOPH_00313</name>
</gene>
<feature type="region of interest" description="Disordered" evidence="8">
    <location>
        <begin position="300"/>
        <end position="410"/>
    </location>
</feature>
<dbReference type="CDD" id="cd00086">
    <property type="entry name" value="homeodomain"/>
    <property type="match status" value="1"/>
</dbReference>
<keyword evidence="4 6" id="KW-0371">Homeobox</keyword>
<evidence type="ECO:0000313" key="10">
    <source>
        <dbReference type="EMBL" id="KND95235.1"/>
    </source>
</evidence>
<evidence type="ECO:0000256" key="1">
    <source>
        <dbReference type="ARBA" id="ARBA00004123"/>
    </source>
</evidence>
<feature type="compositionally biased region" description="Polar residues" evidence="8">
    <location>
        <begin position="334"/>
        <end position="343"/>
    </location>
</feature>
<evidence type="ECO:0000256" key="4">
    <source>
        <dbReference type="ARBA" id="ARBA00023155"/>
    </source>
</evidence>
<feature type="domain" description="Homeobox" evidence="9">
    <location>
        <begin position="55"/>
        <end position="115"/>
    </location>
</feature>
<comment type="caution">
    <text evidence="10">The sequence shown here is derived from an EMBL/GenBank/DDBJ whole genome shotgun (WGS) entry which is preliminary data.</text>
</comment>
<dbReference type="InterPro" id="IPR017970">
    <property type="entry name" value="Homeobox_CS"/>
</dbReference>
<dbReference type="InterPro" id="IPR001356">
    <property type="entry name" value="HD"/>
</dbReference>
<proteinExistence type="inferred from homology"/>
<feature type="DNA-binding region" description="Homeobox" evidence="6">
    <location>
        <begin position="57"/>
        <end position="116"/>
    </location>
</feature>
<keyword evidence="3 6" id="KW-0238">DNA-binding</keyword>
<evidence type="ECO:0000256" key="8">
    <source>
        <dbReference type="SAM" id="MobiDB-lite"/>
    </source>
</evidence>
<accession>A0A0L0NNE8</accession>
<dbReference type="Proteomes" id="UP000036947">
    <property type="component" value="Unassembled WGS sequence"/>
</dbReference>
<evidence type="ECO:0000256" key="5">
    <source>
        <dbReference type="ARBA" id="ARBA00023242"/>
    </source>
</evidence>
<organism evidence="10 11">
    <name type="scientific">Tolypocladium ophioglossoides (strain CBS 100239)</name>
    <name type="common">Snaketongue truffleclub</name>
    <name type="synonym">Elaphocordyceps ophioglossoides</name>
    <dbReference type="NCBI Taxonomy" id="1163406"/>
    <lineage>
        <taxon>Eukaryota</taxon>
        <taxon>Fungi</taxon>
        <taxon>Dikarya</taxon>
        <taxon>Ascomycota</taxon>
        <taxon>Pezizomycotina</taxon>
        <taxon>Sordariomycetes</taxon>
        <taxon>Hypocreomycetidae</taxon>
        <taxon>Hypocreales</taxon>
        <taxon>Ophiocordycipitaceae</taxon>
        <taxon>Tolypocladium</taxon>
    </lineage>
</organism>
<dbReference type="PANTHER" id="PTHR24341">
    <property type="entry name" value="HOMEOBOX PROTEIN ENGRAILED"/>
    <property type="match status" value="1"/>
</dbReference>
<dbReference type="OrthoDB" id="6159439at2759"/>
<evidence type="ECO:0000256" key="7">
    <source>
        <dbReference type="RuleBase" id="RU000682"/>
    </source>
</evidence>
<evidence type="ECO:0000256" key="6">
    <source>
        <dbReference type="PROSITE-ProRule" id="PRU00108"/>
    </source>
</evidence>
<sequence>MGPFSQSQWPSWTYSGLGDPFSGYAQVSNCPAYLADSMETYQNHNRHLVHHHQLSRTTESKPRLSKEEVEVLEAEFQKNHKPSSSTKKALAESMRVDNARINNWFQNRRAREKKENNIREYEAKQRLEKEKAGAESGHQFESTRHCDLVASSAPFPEPRMNFGSRADASQSPSVQSVLETASETTEPSQSDDSDSPRPVKTEPVKTEPVDFSNIDASSVGSDLDDDMMSDELPEQIDGYFNLTDACVGMSVKGPEPLSLVDAKASGQLFSGYQSFMSPHSVQRDTEALDQSFTTAALPQLSPLVDDTQPKPSQPIDIASRRNRRPAPLAIVGGRSQSSYSPRTATDFDRRGDRTSPMRRVASAAGSVRIKKPAATPRSPFYDASFQSRRSPSTTGPVGSGAPPTPDTPITLHQQGLVDGTVRYSLDSKYMSADPALRDPTLRTPPTTPGFMDSLFNISSTYGMSISEETLIAPGISRLPGGFEMSSMTGGVSGFIDNASNCSRQNETSLLSSQMGSTYFNFMGANPDYNWSDASTSTSSSPEHHTQRGGYMIMPTTNFSHD</sequence>
<dbReference type="AlphaFoldDB" id="A0A0L0NNE8"/>
<keyword evidence="11" id="KW-1185">Reference proteome</keyword>
<evidence type="ECO:0000259" key="9">
    <source>
        <dbReference type="PROSITE" id="PS50071"/>
    </source>
</evidence>
<comment type="subcellular location">
    <subcellularLocation>
        <location evidence="1 6 7">Nucleus</location>
    </subcellularLocation>
</comment>
<dbReference type="EMBL" id="LFRF01000001">
    <property type="protein sequence ID" value="KND95235.1"/>
    <property type="molecule type" value="Genomic_DNA"/>
</dbReference>
<dbReference type="InterPro" id="IPR050720">
    <property type="entry name" value="Engrailed_Homeobox_TFs"/>
</dbReference>
<keyword evidence="5 6" id="KW-0539">Nucleus</keyword>
<dbReference type="PROSITE" id="PS00027">
    <property type="entry name" value="HOMEOBOX_1"/>
    <property type="match status" value="1"/>
</dbReference>
<reference evidence="10 11" key="1">
    <citation type="journal article" date="2015" name="BMC Genomics">
        <title>The genome of the truffle-parasite Tolypocladium ophioglossoides and the evolution of antifungal peptaibiotics.</title>
        <authorList>
            <person name="Quandt C.A."/>
            <person name="Bushley K.E."/>
            <person name="Spatafora J.W."/>
        </authorList>
    </citation>
    <scope>NUCLEOTIDE SEQUENCE [LARGE SCALE GENOMIC DNA]</scope>
    <source>
        <strain evidence="10 11">CBS 100239</strain>
    </source>
</reference>
<name>A0A0L0NNE8_TOLOC</name>
<dbReference type="GO" id="GO:0000981">
    <property type="term" value="F:DNA-binding transcription factor activity, RNA polymerase II-specific"/>
    <property type="evidence" value="ECO:0007669"/>
    <property type="project" value="InterPro"/>
</dbReference>
<dbReference type="Gene3D" id="1.10.10.60">
    <property type="entry name" value="Homeodomain-like"/>
    <property type="match status" value="1"/>
</dbReference>
<evidence type="ECO:0000256" key="2">
    <source>
        <dbReference type="ARBA" id="ARBA00010896"/>
    </source>
</evidence>
<dbReference type="SUPFAM" id="SSF46689">
    <property type="entry name" value="Homeodomain-like"/>
    <property type="match status" value="1"/>
</dbReference>
<dbReference type="GO" id="GO:0016586">
    <property type="term" value="C:RSC-type complex"/>
    <property type="evidence" value="ECO:0007669"/>
    <property type="project" value="TreeGrafter"/>
</dbReference>
<dbReference type="PANTHER" id="PTHR24341:SF6">
    <property type="entry name" value="HOMEOBOX PROTEIN INVECTED"/>
    <property type="match status" value="1"/>
</dbReference>
<feature type="compositionally biased region" description="Polar residues" evidence="8">
    <location>
        <begin position="384"/>
        <end position="396"/>
    </location>
</feature>
<dbReference type="SMART" id="SM00389">
    <property type="entry name" value="HOX"/>
    <property type="match status" value="1"/>
</dbReference>
<dbReference type="InterPro" id="IPR009057">
    <property type="entry name" value="Homeodomain-like_sf"/>
</dbReference>